<dbReference type="PRINTS" id="PR01490">
    <property type="entry name" value="RTXTOXIND"/>
</dbReference>
<comment type="similarity">
    <text evidence="2 9">Belongs to the membrane fusion protein (MFP) (TC 8.A.1) family.</text>
</comment>
<dbReference type="PANTHER" id="PTHR30386">
    <property type="entry name" value="MEMBRANE FUSION SUBUNIT OF EMRAB-TOLC MULTIDRUG EFFLUX PUMP"/>
    <property type="match status" value="1"/>
</dbReference>
<dbReference type="Pfam" id="PF25994">
    <property type="entry name" value="HH_AprE"/>
    <property type="match status" value="1"/>
</dbReference>
<dbReference type="InterPro" id="IPR050739">
    <property type="entry name" value="MFP"/>
</dbReference>
<keyword evidence="6" id="KW-0812">Transmembrane</keyword>
<feature type="domain" description="AprE-like long alpha-helical hairpin" evidence="11">
    <location>
        <begin position="94"/>
        <end position="280"/>
    </location>
</feature>
<organism evidence="13 14">
    <name type="scientific">Ruixingdingia sedimenti</name>
    <dbReference type="NCBI Taxonomy" id="3073604"/>
    <lineage>
        <taxon>Bacteria</taxon>
        <taxon>Pseudomonadati</taxon>
        <taxon>Pseudomonadota</taxon>
        <taxon>Alphaproteobacteria</taxon>
        <taxon>Rhodobacterales</taxon>
        <taxon>Paracoccaceae</taxon>
        <taxon>Ruixingdingia</taxon>
    </lineage>
</organism>
<evidence type="ECO:0000256" key="7">
    <source>
        <dbReference type="ARBA" id="ARBA00022989"/>
    </source>
</evidence>
<dbReference type="NCBIfam" id="TIGR01843">
    <property type="entry name" value="type_I_hlyD"/>
    <property type="match status" value="1"/>
</dbReference>
<dbReference type="SUPFAM" id="SSF111369">
    <property type="entry name" value="HlyD-like secretion proteins"/>
    <property type="match status" value="1"/>
</dbReference>
<dbReference type="Gene3D" id="2.40.30.170">
    <property type="match status" value="1"/>
</dbReference>
<keyword evidence="7" id="KW-1133">Transmembrane helix</keyword>
<proteinExistence type="inferred from homology"/>
<evidence type="ECO:0000256" key="8">
    <source>
        <dbReference type="ARBA" id="ARBA00023136"/>
    </source>
</evidence>
<reference evidence="13 14" key="1">
    <citation type="submission" date="2023-09" db="EMBL/GenBank/DDBJ databases">
        <title>Xinfangfangia sedmenti sp. nov., isolated the sedment.</title>
        <authorList>
            <person name="Xu L."/>
        </authorList>
    </citation>
    <scope>NUCLEOTIDE SEQUENCE [LARGE SCALE GENOMIC DNA]</scope>
    <source>
        <strain evidence="13 14">LG-4</strain>
    </source>
</reference>
<evidence type="ECO:0000256" key="6">
    <source>
        <dbReference type="ARBA" id="ARBA00022692"/>
    </source>
</evidence>
<keyword evidence="3 9" id="KW-0813">Transport</keyword>
<dbReference type="Gene3D" id="2.40.50.100">
    <property type="match status" value="1"/>
</dbReference>
<evidence type="ECO:0000256" key="4">
    <source>
        <dbReference type="ARBA" id="ARBA00022475"/>
    </source>
</evidence>
<gene>
    <name evidence="13" type="ORF">RGD00_06555</name>
</gene>
<keyword evidence="4 9" id="KW-1003">Cell membrane</keyword>
<dbReference type="InterPro" id="IPR058781">
    <property type="entry name" value="HH_AprE-like"/>
</dbReference>
<evidence type="ECO:0000256" key="10">
    <source>
        <dbReference type="SAM" id="Coils"/>
    </source>
</evidence>
<dbReference type="InterPro" id="IPR058982">
    <property type="entry name" value="Beta-barrel_AprE"/>
</dbReference>
<comment type="caution">
    <text evidence="13">The sequence shown here is derived from an EMBL/GenBank/DDBJ whole genome shotgun (WGS) entry which is preliminary data.</text>
</comment>
<keyword evidence="10" id="KW-0175">Coiled coil</keyword>
<dbReference type="Gene3D" id="1.10.287.470">
    <property type="entry name" value="Helix hairpin bin"/>
    <property type="match status" value="1"/>
</dbReference>
<keyword evidence="5 9" id="KW-0997">Cell inner membrane</keyword>
<keyword evidence="14" id="KW-1185">Reference proteome</keyword>
<dbReference type="Proteomes" id="UP001247754">
    <property type="component" value="Unassembled WGS sequence"/>
</dbReference>
<evidence type="ECO:0000313" key="13">
    <source>
        <dbReference type="EMBL" id="MDR5652254.1"/>
    </source>
</evidence>
<accession>A0ABU1F741</accession>
<evidence type="ECO:0000256" key="5">
    <source>
        <dbReference type="ARBA" id="ARBA00022519"/>
    </source>
</evidence>
<dbReference type="InterPro" id="IPR010129">
    <property type="entry name" value="T1SS_HlyD"/>
</dbReference>
<evidence type="ECO:0000256" key="9">
    <source>
        <dbReference type="RuleBase" id="RU365093"/>
    </source>
</evidence>
<evidence type="ECO:0000313" key="14">
    <source>
        <dbReference type="Proteomes" id="UP001247754"/>
    </source>
</evidence>
<evidence type="ECO:0000256" key="1">
    <source>
        <dbReference type="ARBA" id="ARBA00004377"/>
    </source>
</evidence>
<evidence type="ECO:0000256" key="3">
    <source>
        <dbReference type="ARBA" id="ARBA00022448"/>
    </source>
</evidence>
<dbReference type="Pfam" id="PF26002">
    <property type="entry name" value="Beta-barrel_AprE"/>
    <property type="match status" value="1"/>
</dbReference>
<dbReference type="RefSeq" id="WP_310456503.1">
    <property type="nucleotide sequence ID" value="NZ_JAVKPH010000005.1"/>
</dbReference>
<dbReference type="PANTHER" id="PTHR30386:SF17">
    <property type="entry name" value="ALKALINE PROTEASE SECRETION PROTEIN APRE"/>
    <property type="match status" value="1"/>
</dbReference>
<feature type="domain" description="AprE-like beta-barrel" evidence="12">
    <location>
        <begin position="324"/>
        <end position="411"/>
    </location>
</feature>
<keyword evidence="8" id="KW-0472">Membrane</keyword>
<evidence type="ECO:0000259" key="12">
    <source>
        <dbReference type="Pfam" id="PF26002"/>
    </source>
</evidence>
<dbReference type="EMBL" id="JAVKPH010000005">
    <property type="protein sequence ID" value="MDR5652254.1"/>
    <property type="molecule type" value="Genomic_DNA"/>
</dbReference>
<sequence length="434" mass="46600">MTDAIPRSETRFATGPRVLAGSLMMLALLGGVGGWAMTARLSGAVIAGGVVAVDQNLKLIQHRDGGIVSAIAIREGTRVGAGEVLFRLDDAQTRAELSILRGQLLELRIQRARLIAERDDGETVALPPGIAPGPEAQDLLAGELRLFAGKRQERLSRKQQLGLGIAQIAEEIRGLEAQRAAKTREIALVDAEAARAAALAQSGLIEAARLYSVHREQARLNGEHGEITAAIARARARANEVELQILAIDETARTEAQRALSQTETRIAELDERRIAIEDRLTRTDIRAPIAGVVNELNVHTLGGVIGAAEVLATIVPDGARLSFQVKFAPALIDQVAVGQPARLRFVAFNQRTTPELNGTVAHVAAAAARDAKTGEPYFAGEIAVPPEELSRLGELRLMPGMPVEVFVTTESRTALSYLAKPLTDQLMRAFRER</sequence>
<feature type="coiled-coil region" evidence="10">
    <location>
        <begin position="253"/>
        <end position="280"/>
    </location>
</feature>
<name>A0ABU1F741_9RHOB</name>
<comment type="subcellular location">
    <subcellularLocation>
        <location evidence="1 9">Cell inner membrane</location>
        <topology evidence="1 9">Single-pass membrane protein</topology>
    </subcellularLocation>
</comment>
<protein>
    <recommendedName>
        <fullName evidence="9">Membrane fusion protein (MFP) family protein</fullName>
    </recommendedName>
</protein>
<evidence type="ECO:0000259" key="11">
    <source>
        <dbReference type="Pfam" id="PF25994"/>
    </source>
</evidence>
<evidence type="ECO:0000256" key="2">
    <source>
        <dbReference type="ARBA" id="ARBA00009477"/>
    </source>
</evidence>